<gene>
    <name evidence="2" type="ORF">M0R45_010049</name>
</gene>
<evidence type="ECO:0000313" key="2">
    <source>
        <dbReference type="EMBL" id="KAK9944483.1"/>
    </source>
</evidence>
<proteinExistence type="predicted"/>
<dbReference type="SUPFAM" id="SSF52540">
    <property type="entry name" value="P-loop containing nucleoside triphosphate hydrolases"/>
    <property type="match status" value="1"/>
</dbReference>
<evidence type="ECO:0000259" key="1">
    <source>
        <dbReference type="Pfam" id="PF00931"/>
    </source>
</evidence>
<accession>A0AAW1Y5T7</accession>
<dbReference type="InterPro" id="IPR044974">
    <property type="entry name" value="Disease_R_plants"/>
</dbReference>
<sequence>MEDKLWRIPLSLEPYLIGIDSRAEDINLWLQDGSTDVGILLIHGMRGIGKSTIAKFVYNSNFQRFERCSFLENIREVSQQSNGLLRLQKQLLNDILTGTPLLIRMQHQFHPGSKIIITCSCAGLLEAHCQFVKVDEVRILDPSEALALFSWHAFGQDYPIQTYKDHSNRVVDHCAGLPLALKVLGSSLSGKS</sequence>
<dbReference type="PANTHER" id="PTHR11017">
    <property type="entry name" value="LEUCINE-RICH REPEAT-CONTAINING PROTEIN"/>
    <property type="match status" value="1"/>
</dbReference>
<dbReference type="Pfam" id="PF00931">
    <property type="entry name" value="NB-ARC"/>
    <property type="match status" value="1"/>
</dbReference>
<feature type="domain" description="NB-ARC" evidence="1">
    <location>
        <begin position="24"/>
        <end position="92"/>
    </location>
</feature>
<organism evidence="2 3">
    <name type="scientific">Rubus argutus</name>
    <name type="common">Southern blackberry</name>
    <dbReference type="NCBI Taxonomy" id="59490"/>
    <lineage>
        <taxon>Eukaryota</taxon>
        <taxon>Viridiplantae</taxon>
        <taxon>Streptophyta</taxon>
        <taxon>Embryophyta</taxon>
        <taxon>Tracheophyta</taxon>
        <taxon>Spermatophyta</taxon>
        <taxon>Magnoliopsida</taxon>
        <taxon>eudicotyledons</taxon>
        <taxon>Gunneridae</taxon>
        <taxon>Pentapetalae</taxon>
        <taxon>rosids</taxon>
        <taxon>fabids</taxon>
        <taxon>Rosales</taxon>
        <taxon>Rosaceae</taxon>
        <taxon>Rosoideae</taxon>
        <taxon>Rosoideae incertae sedis</taxon>
        <taxon>Rubus</taxon>
    </lineage>
</organism>
<dbReference type="PANTHER" id="PTHR11017:SF563">
    <property type="entry name" value="TMV RESISTANCE PROTEIN N-LIKE"/>
    <property type="match status" value="1"/>
</dbReference>
<protein>
    <recommendedName>
        <fullName evidence="1">NB-ARC domain-containing protein</fullName>
    </recommendedName>
</protein>
<dbReference type="PRINTS" id="PR00364">
    <property type="entry name" value="DISEASERSIST"/>
</dbReference>
<dbReference type="Gene3D" id="3.40.50.300">
    <property type="entry name" value="P-loop containing nucleotide triphosphate hydrolases"/>
    <property type="match status" value="1"/>
</dbReference>
<dbReference type="Gene3D" id="1.10.8.430">
    <property type="entry name" value="Helical domain of apoptotic protease-activating factors"/>
    <property type="match status" value="1"/>
</dbReference>
<dbReference type="InterPro" id="IPR027417">
    <property type="entry name" value="P-loop_NTPase"/>
</dbReference>
<comment type="caution">
    <text evidence="2">The sequence shown here is derived from an EMBL/GenBank/DDBJ whole genome shotgun (WGS) entry which is preliminary data.</text>
</comment>
<dbReference type="InterPro" id="IPR002182">
    <property type="entry name" value="NB-ARC"/>
</dbReference>
<dbReference type="Proteomes" id="UP001457282">
    <property type="component" value="Unassembled WGS sequence"/>
</dbReference>
<dbReference type="AlphaFoldDB" id="A0AAW1Y5T7"/>
<dbReference type="InterPro" id="IPR042197">
    <property type="entry name" value="Apaf_helical"/>
</dbReference>
<evidence type="ECO:0000313" key="3">
    <source>
        <dbReference type="Proteomes" id="UP001457282"/>
    </source>
</evidence>
<dbReference type="GO" id="GO:0043531">
    <property type="term" value="F:ADP binding"/>
    <property type="evidence" value="ECO:0007669"/>
    <property type="project" value="InterPro"/>
</dbReference>
<dbReference type="GO" id="GO:0006952">
    <property type="term" value="P:defense response"/>
    <property type="evidence" value="ECO:0007669"/>
    <property type="project" value="InterPro"/>
</dbReference>
<dbReference type="EMBL" id="JBEDUW010000002">
    <property type="protein sequence ID" value="KAK9944483.1"/>
    <property type="molecule type" value="Genomic_DNA"/>
</dbReference>
<reference evidence="2 3" key="1">
    <citation type="journal article" date="2023" name="G3 (Bethesda)">
        <title>A chromosome-length genome assembly and annotation of blackberry (Rubus argutus, cv. 'Hillquist').</title>
        <authorList>
            <person name="Bruna T."/>
            <person name="Aryal R."/>
            <person name="Dudchenko O."/>
            <person name="Sargent D.J."/>
            <person name="Mead D."/>
            <person name="Buti M."/>
            <person name="Cavallini A."/>
            <person name="Hytonen T."/>
            <person name="Andres J."/>
            <person name="Pham M."/>
            <person name="Weisz D."/>
            <person name="Mascagni F."/>
            <person name="Usai G."/>
            <person name="Natali L."/>
            <person name="Bassil N."/>
            <person name="Fernandez G.E."/>
            <person name="Lomsadze A."/>
            <person name="Armour M."/>
            <person name="Olukolu B."/>
            <person name="Poorten T."/>
            <person name="Britton C."/>
            <person name="Davik J."/>
            <person name="Ashrafi H."/>
            <person name="Aiden E.L."/>
            <person name="Borodovsky M."/>
            <person name="Worthington M."/>
        </authorList>
    </citation>
    <scope>NUCLEOTIDE SEQUENCE [LARGE SCALE GENOMIC DNA]</scope>
    <source>
        <strain evidence="2">PI 553951</strain>
    </source>
</reference>
<keyword evidence="3" id="KW-1185">Reference proteome</keyword>
<name>A0AAW1Y5T7_RUBAR</name>